<comment type="pathway">
    <text evidence="8">Cofactor biosynthesis; NAD(+) biosynthesis; NAD(+) from deamido-NAD(+) (ammonia route): step 1/1.</text>
</comment>
<evidence type="ECO:0000256" key="9">
    <source>
        <dbReference type="RuleBase" id="RU003811"/>
    </source>
</evidence>
<dbReference type="EMBL" id="NDYC01000019">
    <property type="protein sequence ID" value="OXZ27686.1"/>
    <property type="molecule type" value="Genomic_DNA"/>
</dbReference>
<dbReference type="GO" id="GO:0009435">
    <property type="term" value="P:NAD+ biosynthetic process"/>
    <property type="evidence" value="ECO:0007669"/>
    <property type="project" value="UniProtKB-UniRule"/>
</dbReference>
<feature type="binding site" description="in other chain" evidence="8">
    <location>
        <begin position="226"/>
        <end position="227"/>
    </location>
    <ligand>
        <name>deamido-NAD(+)</name>
        <dbReference type="ChEBI" id="CHEBI:58437"/>
        <note>ligand shared between two neighboring subunits</note>
    </ligand>
</feature>
<dbReference type="NCBIfam" id="TIGR00552">
    <property type="entry name" value="nadE"/>
    <property type="match status" value="1"/>
</dbReference>
<keyword evidence="6 8" id="KW-0460">Magnesium</keyword>
<evidence type="ECO:0000313" key="12">
    <source>
        <dbReference type="EMBL" id="OXZ27686.1"/>
    </source>
</evidence>
<accession>A0A233V5N1</accession>
<dbReference type="GO" id="GO:0004359">
    <property type="term" value="F:glutaminase activity"/>
    <property type="evidence" value="ECO:0007669"/>
    <property type="project" value="InterPro"/>
</dbReference>
<evidence type="ECO:0000256" key="4">
    <source>
        <dbReference type="ARBA" id="ARBA00022741"/>
    </source>
</evidence>
<name>A0A233V5N1_FINMA</name>
<dbReference type="InterPro" id="IPR022926">
    <property type="entry name" value="NH(3)-dep_NAD(+)_synth"/>
</dbReference>
<keyword evidence="5 8" id="KW-0067">ATP-binding</keyword>
<sequence length="241" mass="27227">MNYAKLCEDITKWIKEEVESANLKGAVFGISGGIDSAVLACLCKKAFGDNALGLIMPIKSNPKDEEDARILAEAIDLNCKKVDLNDGFDALIQTFEKTSVEMAASNIKPRLRMLTLYYYAQNNGYMVLSGSNRSEFMTGYFTKYGDSGADLMPLLNLYKTEIFEMAKVLGVPDVIINKKPSAGLWEGQTDEDEFGFTYEELDNYLMNNSETKSKNLIDKKIKQSEHKRKFAKSFEFDRNKY</sequence>
<feature type="domain" description="NAD/GMP synthase" evidence="11">
    <location>
        <begin position="7"/>
        <end position="229"/>
    </location>
</feature>
<feature type="binding site" evidence="8">
    <location>
        <position position="35"/>
    </location>
    <ligand>
        <name>Mg(2+)</name>
        <dbReference type="ChEBI" id="CHEBI:18420"/>
    </ligand>
</feature>
<dbReference type="AlphaFoldDB" id="A0A233V5N1"/>
<comment type="function">
    <text evidence="8">Catalyzes the ATP-dependent amidation of deamido-NAD to form NAD. Uses ammonia as a nitrogen source.</text>
</comment>
<feature type="binding site" evidence="8">
    <location>
        <position position="135"/>
    </location>
    <ligand>
        <name>Mg(2+)</name>
        <dbReference type="ChEBI" id="CHEBI:18420"/>
    </ligand>
</feature>
<dbReference type="PANTHER" id="PTHR23090">
    <property type="entry name" value="NH 3 /GLUTAMINE-DEPENDENT NAD + SYNTHETASE"/>
    <property type="match status" value="1"/>
</dbReference>
<reference evidence="13" key="1">
    <citation type="submission" date="2017-04" db="EMBL/GenBank/DDBJ databases">
        <title>Finegoldia magna isolated from orthopedic joint implant-associated infections.</title>
        <authorList>
            <person name="Bjorklund S."/>
            <person name="Bruggemann H."/>
            <person name="Jensen A."/>
            <person name="Hellmark B."/>
            <person name="Soderquist B."/>
        </authorList>
    </citation>
    <scope>NUCLEOTIDE SEQUENCE [LARGE SCALE GENOMIC DNA]</scope>
    <source>
        <strain evidence="13">CCUG 54800</strain>
    </source>
</reference>
<proteinExistence type="inferred from homology"/>
<comment type="caution">
    <text evidence="8">Lacks conserved residue(s) required for the propagation of feature annotation.</text>
</comment>
<feature type="binding site" description="in other chain" evidence="8">
    <location>
        <position position="143"/>
    </location>
    <ligand>
        <name>deamido-NAD(+)</name>
        <dbReference type="ChEBI" id="CHEBI:58437"/>
        <note>ligand shared between two neighboring subunits</note>
    </ligand>
</feature>
<dbReference type="PANTHER" id="PTHR23090:SF9">
    <property type="entry name" value="GLUTAMINE-DEPENDENT NAD(+) SYNTHETASE"/>
    <property type="match status" value="1"/>
</dbReference>
<evidence type="ECO:0000256" key="2">
    <source>
        <dbReference type="ARBA" id="ARBA00022598"/>
    </source>
</evidence>
<dbReference type="GO" id="GO:0046872">
    <property type="term" value="F:metal ion binding"/>
    <property type="evidence" value="ECO:0007669"/>
    <property type="project" value="UniProtKB-KW"/>
</dbReference>
<evidence type="ECO:0000256" key="3">
    <source>
        <dbReference type="ARBA" id="ARBA00022723"/>
    </source>
</evidence>
<comment type="similarity">
    <text evidence="1 8 9">Belongs to the NAD synthetase family.</text>
</comment>
<feature type="binding site" evidence="8">
    <location>
        <position position="181"/>
    </location>
    <ligand>
        <name>ATP</name>
        <dbReference type="ChEBI" id="CHEBI:30616"/>
    </ligand>
</feature>
<evidence type="ECO:0000256" key="5">
    <source>
        <dbReference type="ARBA" id="ARBA00022840"/>
    </source>
</evidence>
<dbReference type="InterPro" id="IPR003694">
    <property type="entry name" value="NAD_synthase"/>
</dbReference>
<dbReference type="NCBIfam" id="NF010587">
    <property type="entry name" value="PRK13980.1"/>
    <property type="match status" value="1"/>
</dbReference>
<evidence type="ECO:0000256" key="6">
    <source>
        <dbReference type="ARBA" id="ARBA00022842"/>
    </source>
</evidence>
<keyword evidence="2 8" id="KW-0436">Ligase</keyword>
<dbReference type="Proteomes" id="UP000215413">
    <property type="component" value="Unassembled WGS sequence"/>
</dbReference>
<dbReference type="GO" id="GO:0005524">
    <property type="term" value="F:ATP binding"/>
    <property type="evidence" value="ECO:0007669"/>
    <property type="project" value="UniProtKB-UniRule"/>
</dbReference>
<dbReference type="CDD" id="cd00553">
    <property type="entry name" value="NAD_synthase"/>
    <property type="match status" value="1"/>
</dbReference>
<evidence type="ECO:0000313" key="13">
    <source>
        <dbReference type="Proteomes" id="UP000215413"/>
    </source>
</evidence>
<dbReference type="UniPathway" id="UPA00253">
    <property type="reaction ID" value="UER00333"/>
</dbReference>
<dbReference type="GO" id="GO:0003952">
    <property type="term" value="F:NAD+ synthase (glutamine-hydrolyzing) activity"/>
    <property type="evidence" value="ECO:0007669"/>
    <property type="project" value="InterPro"/>
</dbReference>
<feature type="binding site" evidence="8">
    <location>
        <position position="150"/>
    </location>
    <ligand>
        <name>deamido-NAD(+)</name>
        <dbReference type="ChEBI" id="CHEBI:58437"/>
        <note>ligand shared between two neighboring subunits</note>
    </ligand>
</feature>
<keyword evidence="7 8" id="KW-0520">NAD</keyword>
<dbReference type="EC" id="6.3.1.5" evidence="8 10"/>
<dbReference type="RefSeq" id="WP_094205794.1">
    <property type="nucleotide sequence ID" value="NZ_NDYC01000019.1"/>
</dbReference>
<dbReference type="Gene3D" id="3.40.50.620">
    <property type="entry name" value="HUPs"/>
    <property type="match status" value="1"/>
</dbReference>
<dbReference type="GO" id="GO:0008795">
    <property type="term" value="F:NAD+ synthase activity"/>
    <property type="evidence" value="ECO:0007669"/>
    <property type="project" value="UniProtKB-UniRule"/>
</dbReference>
<keyword evidence="3 8" id="KW-0479">Metal-binding</keyword>
<organism evidence="12 13">
    <name type="scientific">Finegoldia magna</name>
    <name type="common">Peptostreptococcus magnus</name>
    <dbReference type="NCBI Taxonomy" id="1260"/>
    <lineage>
        <taxon>Bacteria</taxon>
        <taxon>Bacillati</taxon>
        <taxon>Bacillota</taxon>
        <taxon>Tissierellia</taxon>
        <taxon>Tissierellales</taxon>
        <taxon>Peptoniphilaceae</taxon>
        <taxon>Finegoldia</taxon>
    </lineage>
</organism>
<evidence type="ECO:0000256" key="1">
    <source>
        <dbReference type="ARBA" id="ARBA00005859"/>
    </source>
</evidence>
<dbReference type="GO" id="GO:0005737">
    <property type="term" value="C:cytoplasm"/>
    <property type="evidence" value="ECO:0007669"/>
    <property type="project" value="InterPro"/>
</dbReference>
<feature type="binding site" evidence="8">
    <location>
        <begin position="29"/>
        <end position="36"/>
    </location>
    <ligand>
        <name>ATP</name>
        <dbReference type="ChEBI" id="CHEBI:30616"/>
    </ligand>
</feature>
<evidence type="ECO:0000256" key="10">
    <source>
        <dbReference type="RuleBase" id="RU003812"/>
    </source>
</evidence>
<keyword evidence="4 8" id="KW-0547">Nucleotide-binding</keyword>
<dbReference type="HAMAP" id="MF_00193">
    <property type="entry name" value="NadE_ammonia_dep"/>
    <property type="match status" value="1"/>
</dbReference>
<comment type="catalytic activity">
    <reaction evidence="8 10">
        <text>deamido-NAD(+) + NH4(+) + ATP = AMP + diphosphate + NAD(+) + H(+)</text>
        <dbReference type="Rhea" id="RHEA:21188"/>
        <dbReference type="ChEBI" id="CHEBI:15378"/>
        <dbReference type="ChEBI" id="CHEBI:28938"/>
        <dbReference type="ChEBI" id="CHEBI:30616"/>
        <dbReference type="ChEBI" id="CHEBI:33019"/>
        <dbReference type="ChEBI" id="CHEBI:57540"/>
        <dbReference type="ChEBI" id="CHEBI:58437"/>
        <dbReference type="ChEBI" id="CHEBI:456215"/>
        <dbReference type="EC" id="6.3.1.5"/>
    </reaction>
</comment>
<evidence type="ECO:0000256" key="8">
    <source>
        <dbReference type="HAMAP-Rule" id="MF_00193"/>
    </source>
</evidence>
<protein>
    <recommendedName>
        <fullName evidence="8 10">NH(3)-dependent NAD(+) synthetase</fullName>
        <ecNumber evidence="8 10">6.3.1.5</ecNumber>
    </recommendedName>
</protein>
<dbReference type="InterPro" id="IPR014729">
    <property type="entry name" value="Rossmann-like_a/b/a_fold"/>
</dbReference>
<evidence type="ECO:0000256" key="7">
    <source>
        <dbReference type="ARBA" id="ARBA00023027"/>
    </source>
</evidence>
<comment type="caution">
    <text evidence="12">The sequence shown here is derived from an EMBL/GenBank/DDBJ whole genome shotgun (WGS) entry which is preliminary data.</text>
</comment>
<feature type="binding site" evidence="8">
    <location>
        <position position="159"/>
    </location>
    <ligand>
        <name>ATP</name>
        <dbReference type="ChEBI" id="CHEBI:30616"/>
    </ligand>
</feature>
<dbReference type="Pfam" id="PF02540">
    <property type="entry name" value="NAD_synthase"/>
    <property type="match status" value="1"/>
</dbReference>
<dbReference type="InterPro" id="IPR022310">
    <property type="entry name" value="NAD/GMP_synthase"/>
</dbReference>
<feature type="binding site" description="in other chain" evidence="8">
    <location>
        <position position="110"/>
    </location>
    <ligand>
        <name>deamido-NAD(+)</name>
        <dbReference type="ChEBI" id="CHEBI:58437"/>
        <note>ligand shared between two neighboring subunits</note>
    </ligand>
</feature>
<comment type="subunit">
    <text evidence="8">Homodimer.</text>
</comment>
<gene>
    <name evidence="8" type="primary">nadE</name>
    <name evidence="12" type="ORF">B9N49_04985</name>
</gene>
<dbReference type="SUPFAM" id="SSF52402">
    <property type="entry name" value="Adenine nucleotide alpha hydrolases-like"/>
    <property type="match status" value="1"/>
</dbReference>
<evidence type="ECO:0000259" key="11">
    <source>
        <dbReference type="Pfam" id="PF02540"/>
    </source>
</evidence>